<gene>
    <name evidence="13" type="ORF">F5972_24860</name>
</gene>
<keyword evidence="8 11" id="KW-1133">Transmembrane helix</keyword>
<reference evidence="13 14" key="1">
    <citation type="submission" date="2019-09" db="EMBL/GenBank/DDBJ databases">
        <title>Screening of Novel Bioactive Compounds from Soil-Associated.</title>
        <authorList>
            <person name="Gong X."/>
        </authorList>
    </citation>
    <scope>NUCLEOTIDE SEQUENCE [LARGE SCALE GENOMIC DNA]</scope>
    <source>
        <strain evidence="13 14">Gxj-6</strain>
    </source>
</reference>
<comment type="catalytic activity">
    <reaction evidence="1">
        <text>ATP + protein L-histidine = ADP + protein N-phospho-L-histidine.</text>
        <dbReference type="EC" id="2.7.13.3"/>
    </reaction>
</comment>
<keyword evidence="14" id="KW-1185">Reference proteome</keyword>
<keyword evidence="6 11" id="KW-0812">Transmembrane</keyword>
<keyword evidence="7 13" id="KW-0418">Kinase</keyword>
<dbReference type="AlphaFoldDB" id="A0A5J5JZE0"/>
<keyword evidence="5" id="KW-0808">Transferase</keyword>
<sequence>MVDRRVGSLRGGIRGEYLMGRSILSERLERASPGRDTSSHKRWWNLAMVLAAAVAGQVLVRRLLRRVRSISGDLAEINVSDERAQIARQHGPQEVTQLVDNINVSLDMLDREREFTSNIAHEIRSPLAGIRVTVEEATTRPGEADYPRVLEAVLRGVDRLDALATALLMIARSRAAQADWERIDLCELVRQEVADRNDPISIEVICTPGVEVTAMRTRICQIITNLLDNAQHHATHQVQVHVGRSDGSARLAVSDDGPGVPEKDRERIFDRMYQLKAISQRGGPGTGLGLTITRDIAKAHYGAVWVEPSPLGGACFILQLPIAAP</sequence>
<evidence type="ECO:0000256" key="11">
    <source>
        <dbReference type="SAM" id="Phobius"/>
    </source>
</evidence>
<dbReference type="InterPro" id="IPR005467">
    <property type="entry name" value="His_kinase_dom"/>
</dbReference>
<protein>
    <recommendedName>
        <fullName evidence="3">histidine kinase</fullName>
        <ecNumber evidence="3">2.7.13.3</ecNumber>
    </recommendedName>
</protein>
<dbReference type="SMART" id="SM00387">
    <property type="entry name" value="HATPase_c"/>
    <property type="match status" value="1"/>
</dbReference>
<dbReference type="SUPFAM" id="SSF47384">
    <property type="entry name" value="Homodimeric domain of signal transducing histidine kinase"/>
    <property type="match status" value="1"/>
</dbReference>
<evidence type="ECO:0000256" key="3">
    <source>
        <dbReference type="ARBA" id="ARBA00012438"/>
    </source>
</evidence>
<evidence type="ECO:0000256" key="5">
    <source>
        <dbReference type="ARBA" id="ARBA00022679"/>
    </source>
</evidence>
<dbReference type="GO" id="GO:0000155">
    <property type="term" value="F:phosphorelay sensor kinase activity"/>
    <property type="evidence" value="ECO:0007669"/>
    <property type="project" value="InterPro"/>
</dbReference>
<dbReference type="Proteomes" id="UP000327011">
    <property type="component" value="Unassembled WGS sequence"/>
</dbReference>
<dbReference type="PANTHER" id="PTHR45436:SF5">
    <property type="entry name" value="SENSOR HISTIDINE KINASE TRCS"/>
    <property type="match status" value="1"/>
</dbReference>
<evidence type="ECO:0000256" key="6">
    <source>
        <dbReference type="ARBA" id="ARBA00022692"/>
    </source>
</evidence>
<proteinExistence type="predicted"/>
<dbReference type="Pfam" id="PF00512">
    <property type="entry name" value="HisKA"/>
    <property type="match status" value="1"/>
</dbReference>
<evidence type="ECO:0000256" key="9">
    <source>
        <dbReference type="ARBA" id="ARBA00023012"/>
    </source>
</evidence>
<accession>A0A5J5JZE0</accession>
<dbReference type="InterPro" id="IPR050428">
    <property type="entry name" value="TCS_sensor_his_kinase"/>
</dbReference>
<name>A0A5J5JZE0_9ACTN</name>
<keyword evidence="10 11" id="KW-0472">Membrane</keyword>
<evidence type="ECO:0000256" key="10">
    <source>
        <dbReference type="ARBA" id="ARBA00023136"/>
    </source>
</evidence>
<evidence type="ECO:0000256" key="7">
    <source>
        <dbReference type="ARBA" id="ARBA00022777"/>
    </source>
</evidence>
<dbReference type="Pfam" id="PF02518">
    <property type="entry name" value="HATPase_c"/>
    <property type="match status" value="1"/>
</dbReference>
<dbReference type="CDD" id="cd00082">
    <property type="entry name" value="HisKA"/>
    <property type="match status" value="1"/>
</dbReference>
<evidence type="ECO:0000256" key="1">
    <source>
        <dbReference type="ARBA" id="ARBA00000085"/>
    </source>
</evidence>
<evidence type="ECO:0000259" key="12">
    <source>
        <dbReference type="PROSITE" id="PS50109"/>
    </source>
</evidence>
<dbReference type="GO" id="GO:0005886">
    <property type="term" value="C:plasma membrane"/>
    <property type="evidence" value="ECO:0007669"/>
    <property type="project" value="UniProtKB-SubCell"/>
</dbReference>
<feature type="domain" description="Histidine kinase" evidence="12">
    <location>
        <begin position="118"/>
        <end position="324"/>
    </location>
</feature>
<comment type="caution">
    <text evidence="13">The sequence shown here is derived from an EMBL/GenBank/DDBJ whole genome shotgun (WGS) entry which is preliminary data.</text>
</comment>
<dbReference type="InterPro" id="IPR036097">
    <property type="entry name" value="HisK_dim/P_sf"/>
</dbReference>
<dbReference type="InterPro" id="IPR003661">
    <property type="entry name" value="HisK_dim/P_dom"/>
</dbReference>
<dbReference type="InterPro" id="IPR004358">
    <property type="entry name" value="Sig_transdc_His_kin-like_C"/>
</dbReference>
<dbReference type="InterPro" id="IPR003594">
    <property type="entry name" value="HATPase_dom"/>
</dbReference>
<keyword evidence="9" id="KW-0902">Two-component regulatory system</keyword>
<evidence type="ECO:0000313" key="14">
    <source>
        <dbReference type="Proteomes" id="UP000327011"/>
    </source>
</evidence>
<dbReference type="PROSITE" id="PS50109">
    <property type="entry name" value="HIS_KIN"/>
    <property type="match status" value="1"/>
</dbReference>
<evidence type="ECO:0000256" key="8">
    <source>
        <dbReference type="ARBA" id="ARBA00022989"/>
    </source>
</evidence>
<dbReference type="PANTHER" id="PTHR45436">
    <property type="entry name" value="SENSOR HISTIDINE KINASE YKOH"/>
    <property type="match status" value="1"/>
</dbReference>
<evidence type="ECO:0000313" key="13">
    <source>
        <dbReference type="EMBL" id="KAA9375955.1"/>
    </source>
</evidence>
<feature type="transmembrane region" description="Helical" evidence="11">
    <location>
        <begin position="43"/>
        <end position="60"/>
    </location>
</feature>
<evidence type="ECO:0000256" key="2">
    <source>
        <dbReference type="ARBA" id="ARBA00004236"/>
    </source>
</evidence>
<dbReference type="EMBL" id="VYTZ01000009">
    <property type="protein sequence ID" value="KAA9375955.1"/>
    <property type="molecule type" value="Genomic_DNA"/>
</dbReference>
<dbReference type="Gene3D" id="3.30.565.10">
    <property type="entry name" value="Histidine kinase-like ATPase, C-terminal domain"/>
    <property type="match status" value="1"/>
</dbReference>
<dbReference type="SUPFAM" id="SSF55874">
    <property type="entry name" value="ATPase domain of HSP90 chaperone/DNA topoisomerase II/histidine kinase"/>
    <property type="match status" value="1"/>
</dbReference>
<comment type="subcellular location">
    <subcellularLocation>
        <location evidence="2">Cell membrane</location>
    </subcellularLocation>
</comment>
<dbReference type="EC" id="2.7.13.3" evidence="3"/>
<dbReference type="SMART" id="SM00388">
    <property type="entry name" value="HisKA"/>
    <property type="match status" value="1"/>
</dbReference>
<organism evidence="13 14">
    <name type="scientific">Microbispora cellulosiformans</name>
    <dbReference type="NCBI Taxonomy" id="2614688"/>
    <lineage>
        <taxon>Bacteria</taxon>
        <taxon>Bacillati</taxon>
        <taxon>Actinomycetota</taxon>
        <taxon>Actinomycetes</taxon>
        <taxon>Streptosporangiales</taxon>
        <taxon>Streptosporangiaceae</taxon>
        <taxon>Microbispora</taxon>
    </lineage>
</organism>
<keyword evidence="4" id="KW-0597">Phosphoprotein</keyword>
<evidence type="ECO:0000256" key="4">
    <source>
        <dbReference type="ARBA" id="ARBA00022553"/>
    </source>
</evidence>
<dbReference type="InterPro" id="IPR036890">
    <property type="entry name" value="HATPase_C_sf"/>
</dbReference>
<dbReference type="PRINTS" id="PR00344">
    <property type="entry name" value="BCTRLSENSOR"/>
</dbReference>
<dbReference type="Gene3D" id="1.10.287.130">
    <property type="match status" value="1"/>
</dbReference>